<feature type="region of interest" description="Disordered" evidence="1">
    <location>
        <begin position="1"/>
        <end position="33"/>
    </location>
</feature>
<proteinExistence type="predicted"/>
<organism evidence="2 3">
    <name type="scientific">Thermomonospora echinospora</name>
    <dbReference type="NCBI Taxonomy" id="1992"/>
    <lineage>
        <taxon>Bacteria</taxon>
        <taxon>Bacillati</taxon>
        <taxon>Actinomycetota</taxon>
        <taxon>Actinomycetes</taxon>
        <taxon>Streptosporangiales</taxon>
        <taxon>Thermomonosporaceae</taxon>
        <taxon>Thermomonospora</taxon>
    </lineage>
</organism>
<evidence type="ECO:0000313" key="3">
    <source>
        <dbReference type="Proteomes" id="UP000236723"/>
    </source>
</evidence>
<reference evidence="3" key="1">
    <citation type="submission" date="2016-10" db="EMBL/GenBank/DDBJ databases">
        <authorList>
            <person name="Varghese N."/>
            <person name="Submissions S."/>
        </authorList>
    </citation>
    <scope>NUCLEOTIDE SEQUENCE [LARGE SCALE GENOMIC DNA]</scope>
    <source>
        <strain evidence="3">DSM 43163</strain>
    </source>
</reference>
<gene>
    <name evidence="2" type="ORF">SAMN04489712_105286</name>
</gene>
<evidence type="ECO:0000313" key="2">
    <source>
        <dbReference type="EMBL" id="SEG45098.1"/>
    </source>
</evidence>
<dbReference type="OrthoDB" id="3445328at2"/>
<dbReference type="Proteomes" id="UP000236723">
    <property type="component" value="Unassembled WGS sequence"/>
</dbReference>
<dbReference type="AlphaFoldDB" id="A0A1H6A8N4"/>
<protein>
    <submittedName>
        <fullName evidence="2">Uncharacterized protein</fullName>
    </submittedName>
</protein>
<feature type="region of interest" description="Disordered" evidence="1">
    <location>
        <begin position="493"/>
        <end position="513"/>
    </location>
</feature>
<sequence>MARSYPSRSSRPGVYRPASRRAFRPRPVVPPLNVTDVTAGPAAEAYTAGSAVVETVAGGLTQMPRLIVEVAFASGASTVSSYLTVDDPTRGLIGVGKIAPAGGGGDSSQDPVWTDITDWVLSGTIRRDSGRIDSPVVRYEPGTCTIALDNSDRRFDPTNAAGPYVDGDGVTQVRPMRAVRVRAVWDDEYYELFRGYVDEWGITWEDPGWSTAVLTATDAMKVLRNIKRIPVAATGTGDTTSTRIGRILDSIAWDPGDRLIGSGSVTVQATTLEGDALAELQLTADTELGELYVDGGGRVVFRGRAAATSEDRSRLAQAVFSDGDDGLTYHNLAISADHETMFNRVRITRVGGSEQNALDSVSVTEYFERTYQRDDLVMQTDAQALAYAQYVLALARAPELRFTELAVEPTADPAGLYPHALGRQIGDRINVTRRPPGGGAPITRDVWIRGITHEFDDSTWRTRWTLQQALDGVAPPPQLSPPGLDRRHHVRIRRTPALRAARRRPVPLPSRRG</sequence>
<feature type="compositionally biased region" description="Polar residues" evidence="1">
    <location>
        <begin position="1"/>
        <end position="10"/>
    </location>
</feature>
<evidence type="ECO:0000256" key="1">
    <source>
        <dbReference type="SAM" id="MobiDB-lite"/>
    </source>
</evidence>
<keyword evidence="3" id="KW-1185">Reference proteome</keyword>
<name>A0A1H6A8N4_9ACTN</name>
<dbReference type="EMBL" id="FNVO01000005">
    <property type="protein sequence ID" value="SEG45098.1"/>
    <property type="molecule type" value="Genomic_DNA"/>
</dbReference>
<dbReference type="RefSeq" id="WP_103938262.1">
    <property type="nucleotide sequence ID" value="NZ_FNVO01000005.1"/>
</dbReference>
<accession>A0A1H6A8N4</accession>